<keyword evidence="3 6" id="KW-0560">Oxidoreductase</keyword>
<organism evidence="9 10">
    <name type="scientific">Flagellimonas meridianipacifica</name>
    <dbReference type="NCBI Taxonomy" id="1080225"/>
    <lineage>
        <taxon>Bacteria</taxon>
        <taxon>Pseudomonadati</taxon>
        <taxon>Bacteroidota</taxon>
        <taxon>Flavobacteriia</taxon>
        <taxon>Flavobacteriales</taxon>
        <taxon>Flavobacteriaceae</taxon>
        <taxon>Flagellimonas</taxon>
    </lineage>
</organism>
<dbReference type="CDD" id="cd03014">
    <property type="entry name" value="PRX_Atyp2cys"/>
    <property type="match status" value="1"/>
</dbReference>
<evidence type="ECO:0000256" key="7">
    <source>
        <dbReference type="SAM" id="MobiDB-lite"/>
    </source>
</evidence>
<comment type="function">
    <text evidence="6">Thiol-specific peroxidase that catalyzes the reduction of hydrogen peroxide and organic hydroperoxides to water and alcohols, respectively. Plays a role in cell protection against oxidative stress by detoxifying peroxides.</text>
</comment>
<dbReference type="RefSeq" id="WP_106146011.1">
    <property type="nucleotide sequence ID" value="NZ_PVYX01000002.1"/>
</dbReference>
<dbReference type="Gene3D" id="3.40.30.10">
    <property type="entry name" value="Glutaredoxin"/>
    <property type="match status" value="1"/>
</dbReference>
<dbReference type="PROSITE" id="PS51352">
    <property type="entry name" value="THIOREDOXIN_2"/>
    <property type="match status" value="1"/>
</dbReference>
<accession>A0A2T0MB39</accession>
<dbReference type="OrthoDB" id="9781543at2"/>
<dbReference type="InterPro" id="IPR018219">
    <property type="entry name" value="Tpx_CS"/>
</dbReference>
<evidence type="ECO:0000313" key="9">
    <source>
        <dbReference type="EMBL" id="PRX54685.1"/>
    </source>
</evidence>
<dbReference type="Proteomes" id="UP000237640">
    <property type="component" value="Unassembled WGS sequence"/>
</dbReference>
<dbReference type="PANTHER" id="PTHR43110">
    <property type="entry name" value="THIOL PEROXIDASE"/>
    <property type="match status" value="1"/>
</dbReference>
<protein>
    <recommendedName>
        <fullName evidence="6">Thiol peroxidase</fullName>
        <shortName evidence="6">Tpx</shortName>
        <ecNumber evidence="6">1.11.1.24</ecNumber>
    </recommendedName>
    <alternativeName>
        <fullName evidence="6">Peroxiredoxin tpx</fullName>
        <shortName evidence="6">Prx</shortName>
    </alternativeName>
    <alternativeName>
        <fullName evidence="6">Thioredoxin peroxidase</fullName>
    </alternativeName>
    <alternativeName>
        <fullName evidence="6">Thioredoxin-dependent peroxiredoxin</fullName>
    </alternativeName>
</protein>
<reference evidence="9 10" key="1">
    <citation type="submission" date="2018-03" db="EMBL/GenBank/DDBJ databases">
        <title>Genomic Encyclopedia of Archaeal and Bacterial Type Strains, Phase II (KMG-II): from individual species to whole genera.</title>
        <authorList>
            <person name="Goeker M."/>
        </authorList>
    </citation>
    <scope>NUCLEOTIDE SEQUENCE [LARGE SCALE GENOMIC DNA]</scope>
    <source>
        <strain evidence="9 10">DSM 25027</strain>
    </source>
</reference>
<comment type="miscellaneous">
    <text evidence="6">The active site is a conserved redox-active cysteine residue, the peroxidatic cysteine (C(P)), which makes the nucleophilic attack on the peroxide substrate. The peroxide oxidizes the C(P)-SH to cysteine sulfenic acid (C(P)-SOH), which then reacts with another cysteine residue, the resolving cysteine (C(R)), to form a disulfide bridge. The disulfide is subsequently reduced by an appropriate electron donor to complete the catalytic cycle. In this atypical 2-Cys peroxiredoxin, C(R) is present in the same subunit to form an intramolecular disulfide. The disulfide is subsequently reduced by thioredoxin.</text>
</comment>
<dbReference type="InterPro" id="IPR013766">
    <property type="entry name" value="Thioredoxin_domain"/>
</dbReference>
<dbReference type="EMBL" id="PVYX01000002">
    <property type="protein sequence ID" value="PRX54685.1"/>
    <property type="molecule type" value="Genomic_DNA"/>
</dbReference>
<keyword evidence="1 6" id="KW-0575">Peroxidase</keyword>
<dbReference type="NCBIfam" id="NF001808">
    <property type="entry name" value="PRK00522.1"/>
    <property type="match status" value="1"/>
</dbReference>
<comment type="similarity">
    <text evidence="6">Belongs to the peroxiredoxin family. Tpx subfamily.</text>
</comment>
<keyword evidence="5 6" id="KW-0676">Redox-active center</keyword>
<dbReference type="InterPro" id="IPR036249">
    <property type="entry name" value="Thioredoxin-like_sf"/>
</dbReference>
<comment type="caution">
    <text evidence="9">The sequence shown here is derived from an EMBL/GenBank/DDBJ whole genome shotgun (WGS) entry which is preliminary data.</text>
</comment>
<gene>
    <name evidence="6" type="primary">tpx</name>
    <name evidence="9" type="ORF">CLV81_3089</name>
</gene>
<feature type="active site" description="Cysteine sulfenic acid (-SOH) intermediate" evidence="6">
    <location>
        <position position="60"/>
    </location>
</feature>
<dbReference type="Pfam" id="PF08534">
    <property type="entry name" value="Redoxin"/>
    <property type="match status" value="1"/>
</dbReference>
<feature type="disulfide bond" description="Redox-active" evidence="6">
    <location>
        <begin position="60"/>
        <end position="94"/>
    </location>
</feature>
<evidence type="ECO:0000313" key="10">
    <source>
        <dbReference type="Proteomes" id="UP000237640"/>
    </source>
</evidence>
<dbReference type="PANTHER" id="PTHR43110:SF1">
    <property type="entry name" value="THIOL PEROXIDASE"/>
    <property type="match status" value="1"/>
</dbReference>
<keyword evidence="10" id="KW-1185">Reference proteome</keyword>
<feature type="region of interest" description="Disordered" evidence="7">
    <location>
        <begin position="1"/>
        <end position="22"/>
    </location>
</feature>
<evidence type="ECO:0000259" key="8">
    <source>
        <dbReference type="PROSITE" id="PS51352"/>
    </source>
</evidence>
<name>A0A2T0MB39_9FLAO</name>
<keyword evidence="2 6" id="KW-0049">Antioxidant</keyword>
<dbReference type="GO" id="GO:0008379">
    <property type="term" value="F:thioredoxin peroxidase activity"/>
    <property type="evidence" value="ECO:0007669"/>
    <property type="project" value="UniProtKB-UniRule"/>
</dbReference>
<proteinExistence type="inferred from homology"/>
<comment type="catalytic activity">
    <reaction evidence="6">
        <text>a hydroperoxide + [thioredoxin]-dithiol = an alcohol + [thioredoxin]-disulfide + H2O</text>
        <dbReference type="Rhea" id="RHEA:62620"/>
        <dbReference type="Rhea" id="RHEA-COMP:10698"/>
        <dbReference type="Rhea" id="RHEA-COMP:10700"/>
        <dbReference type="ChEBI" id="CHEBI:15377"/>
        <dbReference type="ChEBI" id="CHEBI:29950"/>
        <dbReference type="ChEBI" id="CHEBI:30879"/>
        <dbReference type="ChEBI" id="CHEBI:35924"/>
        <dbReference type="ChEBI" id="CHEBI:50058"/>
        <dbReference type="EC" id="1.11.1.24"/>
    </reaction>
</comment>
<dbReference type="EC" id="1.11.1.24" evidence="6"/>
<evidence type="ECO:0000256" key="2">
    <source>
        <dbReference type="ARBA" id="ARBA00022862"/>
    </source>
</evidence>
<dbReference type="HAMAP" id="MF_00269">
    <property type="entry name" value="Tpx"/>
    <property type="match status" value="1"/>
</dbReference>
<keyword evidence="4 6" id="KW-1015">Disulfide bond</keyword>
<evidence type="ECO:0000256" key="1">
    <source>
        <dbReference type="ARBA" id="ARBA00022559"/>
    </source>
</evidence>
<dbReference type="SUPFAM" id="SSF52833">
    <property type="entry name" value="Thioredoxin-like"/>
    <property type="match status" value="1"/>
</dbReference>
<dbReference type="InterPro" id="IPR002065">
    <property type="entry name" value="TPX"/>
</dbReference>
<evidence type="ECO:0000256" key="6">
    <source>
        <dbReference type="HAMAP-Rule" id="MF_00269"/>
    </source>
</evidence>
<evidence type="ECO:0000256" key="5">
    <source>
        <dbReference type="ARBA" id="ARBA00023284"/>
    </source>
</evidence>
<feature type="domain" description="Thioredoxin" evidence="8">
    <location>
        <begin position="18"/>
        <end position="167"/>
    </location>
</feature>
<dbReference type="PROSITE" id="PS01265">
    <property type="entry name" value="TPX"/>
    <property type="match status" value="1"/>
</dbReference>
<evidence type="ECO:0000256" key="3">
    <source>
        <dbReference type="ARBA" id="ARBA00023002"/>
    </source>
</evidence>
<dbReference type="AlphaFoldDB" id="A0A2T0MB39"/>
<evidence type="ECO:0000256" key="4">
    <source>
        <dbReference type="ARBA" id="ARBA00023157"/>
    </source>
</evidence>
<dbReference type="InterPro" id="IPR013740">
    <property type="entry name" value="Redoxin"/>
</dbReference>
<comment type="subunit">
    <text evidence="6">Homodimer.</text>
</comment>
<dbReference type="InterPro" id="IPR050455">
    <property type="entry name" value="Tpx_Peroxidase_subfamily"/>
</dbReference>
<sequence length="168" mass="17930">MASITLGGNPATTVGELPNSGNKAPGFTLTKSDLSNSSLEDYKGSKVVLNIFPSVDTGTCAKSIREFNKEAAGLENTKVLCISKDLPFAQARFCGAEGIENVEMLSDYKTGQFGKDYGVEFADSAFETLHSRAVVVLDKEGTVKYTEQVSETADEPNYQAALEALNNA</sequence>